<keyword evidence="10 14" id="KW-0046">Antibiotic resistance</keyword>
<dbReference type="EC" id="3.6.1.27" evidence="3 14"/>
<dbReference type="EMBL" id="FWDM01000030">
    <property type="protein sequence ID" value="SLM14865.1"/>
    <property type="molecule type" value="Genomic_DNA"/>
</dbReference>
<dbReference type="NCBIfam" id="TIGR00753">
    <property type="entry name" value="undec_PP_bacA"/>
    <property type="match status" value="1"/>
</dbReference>
<evidence type="ECO:0000256" key="1">
    <source>
        <dbReference type="ARBA" id="ARBA00004651"/>
    </source>
</evidence>
<keyword evidence="7 14" id="KW-0378">Hydrolase</keyword>
<keyword evidence="9 14" id="KW-0472">Membrane</keyword>
<evidence type="ECO:0000256" key="11">
    <source>
        <dbReference type="ARBA" id="ARBA00032707"/>
    </source>
</evidence>
<proteinExistence type="inferred from homology"/>
<evidence type="ECO:0000256" key="3">
    <source>
        <dbReference type="ARBA" id="ARBA00012374"/>
    </source>
</evidence>
<dbReference type="GO" id="GO:0050380">
    <property type="term" value="F:undecaprenyl-diphosphatase activity"/>
    <property type="evidence" value="ECO:0007669"/>
    <property type="project" value="UniProtKB-UniRule"/>
</dbReference>
<comment type="miscellaneous">
    <text evidence="14">Bacitracin is thought to be involved in the inhibition of peptidoglycan synthesis by sequestering undecaprenyl diphosphate, thereby reducing the pool of lipid carrier available.</text>
</comment>
<dbReference type="InterPro" id="IPR003824">
    <property type="entry name" value="UppP"/>
</dbReference>
<evidence type="ECO:0000256" key="10">
    <source>
        <dbReference type="ARBA" id="ARBA00023251"/>
    </source>
</evidence>
<dbReference type="AlphaFoldDB" id="A0A3P3XKN2"/>
<organism evidence="15">
    <name type="scientific">uncultured spirochete</name>
    <dbReference type="NCBI Taxonomy" id="156406"/>
    <lineage>
        <taxon>Bacteria</taxon>
        <taxon>Pseudomonadati</taxon>
        <taxon>Spirochaetota</taxon>
        <taxon>Spirochaetia</taxon>
        <taxon>Spirochaetales</taxon>
        <taxon>environmental samples</taxon>
    </lineage>
</organism>
<evidence type="ECO:0000256" key="5">
    <source>
        <dbReference type="ARBA" id="ARBA00022475"/>
    </source>
</evidence>
<feature type="transmembrane region" description="Helical" evidence="14">
    <location>
        <begin position="90"/>
        <end position="108"/>
    </location>
</feature>
<evidence type="ECO:0000256" key="9">
    <source>
        <dbReference type="ARBA" id="ARBA00023136"/>
    </source>
</evidence>
<name>A0A3P3XKN2_9SPIR</name>
<gene>
    <name evidence="14 15" type="primary">uppP</name>
    <name evidence="15" type="ORF">SPIROBIBN47_360035</name>
</gene>
<protein>
    <recommendedName>
        <fullName evidence="4 14">Undecaprenyl-diphosphatase</fullName>
        <ecNumber evidence="3 14">3.6.1.27</ecNumber>
    </recommendedName>
    <alternativeName>
        <fullName evidence="12 14">Bacitracin resistance protein</fullName>
    </alternativeName>
    <alternativeName>
        <fullName evidence="11 14">Undecaprenyl pyrophosphate phosphatase</fullName>
    </alternativeName>
</protein>
<dbReference type="GO" id="GO:0046677">
    <property type="term" value="P:response to antibiotic"/>
    <property type="evidence" value="ECO:0007669"/>
    <property type="project" value="UniProtKB-UniRule"/>
</dbReference>
<dbReference type="HAMAP" id="MF_01006">
    <property type="entry name" value="Undec_diphosphatase"/>
    <property type="match status" value="1"/>
</dbReference>
<keyword evidence="14" id="KW-0573">Peptidoglycan synthesis</keyword>
<evidence type="ECO:0000256" key="7">
    <source>
        <dbReference type="ARBA" id="ARBA00022801"/>
    </source>
</evidence>
<dbReference type="GO" id="GO:0009252">
    <property type="term" value="P:peptidoglycan biosynthetic process"/>
    <property type="evidence" value="ECO:0007669"/>
    <property type="project" value="UniProtKB-KW"/>
</dbReference>
<feature type="transmembrane region" description="Helical" evidence="14">
    <location>
        <begin position="195"/>
        <end position="213"/>
    </location>
</feature>
<comment type="similarity">
    <text evidence="2 14">Belongs to the UppP family.</text>
</comment>
<keyword evidence="8 14" id="KW-1133">Transmembrane helix</keyword>
<keyword evidence="14" id="KW-0961">Cell wall biogenesis/degradation</keyword>
<dbReference type="GO" id="GO:0005886">
    <property type="term" value="C:plasma membrane"/>
    <property type="evidence" value="ECO:0007669"/>
    <property type="project" value="UniProtKB-SubCell"/>
</dbReference>
<dbReference type="GO" id="GO:0071555">
    <property type="term" value="P:cell wall organization"/>
    <property type="evidence" value="ECO:0007669"/>
    <property type="project" value="UniProtKB-KW"/>
</dbReference>
<dbReference type="PANTHER" id="PTHR30622">
    <property type="entry name" value="UNDECAPRENYL-DIPHOSPHATASE"/>
    <property type="match status" value="1"/>
</dbReference>
<evidence type="ECO:0000256" key="4">
    <source>
        <dbReference type="ARBA" id="ARBA00021581"/>
    </source>
</evidence>
<evidence type="ECO:0000256" key="8">
    <source>
        <dbReference type="ARBA" id="ARBA00022989"/>
    </source>
</evidence>
<evidence type="ECO:0000256" key="13">
    <source>
        <dbReference type="ARBA" id="ARBA00047594"/>
    </source>
</evidence>
<feature type="transmembrane region" description="Helical" evidence="14">
    <location>
        <begin position="120"/>
        <end position="142"/>
    </location>
</feature>
<sequence length="285" mass="30544">MLVFQSIILGIVQGLAEFIPISSSAHLVIIPWLFGWNNPTLTSLTFDVALHLGTLLAVLVFFASDWARLIGAWFKSIFQFKIGDDPDRRMAWYLVLACIPGGISGVLLESKIGQAFHSDPIPKGSMLFMAGAIALLALLLWLADKLATHRRAFGKIKARDALYIGLAQAFAVIPGVSRSGSTITAGLAVGLEREAAARFSFLLSAPIIAGAGLKSLYDLLKQVKAGAIAGTELAIFPIGFVAAAISGFLCIKFLLAYLRKHSTAVFVWYRFALAALVLIVALARG</sequence>
<keyword evidence="6 14" id="KW-0812">Transmembrane</keyword>
<feature type="transmembrane region" description="Helical" evidence="14">
    <location>
        <begin position="264"/>
        <end position="283"/>
    </location>
</feature>
<evidence type="ECO:0000313" key="15">
    <source>
        <dbReference type="EMBL" id="SLM14865.1"/>
    </source>
</evidence>
<comment type="function">
    <text evidence="14">Catalyzes the dephosphorylation of undecaprenyl diphosphate (UPP). Confers resistance to bacitracin.</text>
</comment>
<evidence type="ECO:0000256" key="2">
    <source>
        <dbReference type="ARBA" id="ARBA00010621"/>
    </source>
</evidence>
<comment type="catalytic activity">
    <reaction evidence="13 14">
        <text>di-trans,octa-cis-undecaprenyl diphosphate + H2O = di-trans,octa-cis-undecaprenyl phosphate + phosphate + H(+)</text>
        <dbReference type="Rhea" id="RHEA:28094"/>
        <dbReference type="ChEBI" id="CHEBI:15377"/>
        <dbReference type="ChEBI" id="CHEBI:15378"/>
        <dbReference type="ChEBI" id="CHEBI:43474"/>
        <dbReference type="ChEBI" id="CHEBI:58405"/>
        <dbReference type="ChEBI" id="CHEBI:60392"/>
        <dbReference type="EC" id="3.6.1.27"/>
    </reaction>
</comment>
<dbReference type="Pfam" id="PF02673">
    <property type="entry name" value="BacA"/>
    <property type="match status" value="1"/>
</dbReference>
<dbReference type="PANTHER" id="PTHR30622:SF4">
    <property type="entry name" value="UNDECAPRENYL-DIPHOSPHATASE"/>
    <property type="match status" value="1"/>
</dbReference>
<dbReference type="GO" id="GO:0008360">
    <property type="term" value="P:regulation of cell shape"/>
    <property type="evidence" value="ECO:0007669"/>
    <property type="project" value="UniProtKB-KW"/>
</dbReference>
<evidence type="ECO:0000256" key="6">
    <source>
        <dbReference type="ARBA" id="ARBA00022692"/>
    </source>
</evidence>
<feature type="transmembrane region" description="Helical" evidence="14">
    <location>
        <begin position="162"/>
        <end position="189"/>
    </location>
</feature>
<feature type="transmembrane region" description="Helical" evidence="14">
    <location>
        <begin position="233"/>
        <end position="258"/>
    </location>
</feature>
<keyword evidence="5 14" id="KW-1003">Cell membrane</keyword>
<keyword evidence="14" id="KW-0133">Cell shape</keyword>
<evidence type="ECO:0000256" key="12">
    <source>
        <dbReference type="ARBA" id="ARBA00032932"/>
    </source>
</evidence>
<evidence type="ECO:0000256" key="14">
    <source>
        <dbReference type="HAMAP-Rule" id="MF_01006"/>
    </source>
</evidence>
<comment type="subcellular location">
    <subcellularLocation>
        <location evidence="1 14">Cell membrane</location>
        <topology evidence="1 14">Multi-pass membrane protein</topology>
    </subcellularLocation>
</comment>
<reference evidence="15" key="1">
    <citation type="submission" date="2017-02" db="EMBL/GenBank/DDBJ databases">
        <authorList>
            <person name="Regsiter A."/>
            <person name="William W."/>
        </authorList>
    </citation>
    <scope>NUCLEOTIDE SEQUENCE</scope>
    <source>
        <strain evidence="15">Bib</strain>
    </source>
</reference>
<accession>A0A3P3XKN2</accession>
<feature type="transmembrane region" description="Helical" evidence="14">
    <location>
        <begin position="48"/>
        <end position="69"/>
    </location>
</feature>